<evidence type="ECO:0000259" key="2">
    <source>
        <dbReference type="Pfam" id="PF14365"/>
    </source>
</evidence>
<accession>A0A8R7PZV0</accession>
<evidence type="ECO:0000256" key="1">
    <source>
        <dbReference type="SAM" id="SignalP"/>
    </source>
</evidence>
<dbReference type="Gramene" id="TuG1812G0300005555.01.T01">
    <property type="protein sequence ID" value="TuG1812G0300005555.01.T01"/>
    <property type="gene ID" value="TuG1812G0300005555.01"/>
</dbReference>
<protein>
    <recommendedName>
        <fullName evidence="2">Neprosin activation peptide domain-containing protein</fullName>
    </recommendedName>
</protein>
<keyword evidence="1" id="KW-0732">Signal</keyword>
<name>A0A8R7PZV0_TRIUA</name>
<organism evidence="3 4">
    <name type="scientific">Triticum urartu</name>
    <name type="common">Red wild einkorn</name>
    <name type="synonym">Crithodium urartu</name>
    <dbReference type="NCBI Taxonomy" id="4572"/>
    <lineage>
        <taxon>Eukaryota</taxon>
        <taxon>Viridiplantae</taxon>
        <taxon>Streptophyta</taxon>
        <taxon>Embryophyta</taxon>
        <taxon>Tracheophyta</taxon>
        <taxon>Spermatophyta</taxon>
        <taxon>Magnoliopsida</taxon>
        <taxon>Liliopsida</taxon>
        <taxon>Poales</taxon>
        <taxon>Poaceae</taxon>
        <taxon>BOP clade</taxon>
        <taxon>Pooideae</taxon>
        <taxon>Triticodae</taxon>
        <taxon>Triticeae</taxon>
        <taxon>Triticinae</taxon>
        <taxon>Triticum</taxon>
    </lineage>
</organism>
<reference evidence="3" key="2">
    <citation type="submission" date="2018-03" db="EMBL/GenBank/DDBJ databases">
        <title>The Triticum urartu genome reveals the dynamic nature of wheat genome evolution.</title>
        <authorList>
            <person name="Ling H."/>
            <person name="Ma B."/>
            <person name="Shi X."/>
            <person name="Liu H."/>
            <person name="Dong L."/>
            <person name="Sun H."/>
            <person name="Cao Y."/>
            <person name="Gao Q."/>
            <person name="Zheng S."/>
            <person name="Li Y."/>
            <person name="Yu Y."/>
            <person name="Du H."/>
            <person name="Qi M."/>
            <person name="Li Y."/>
            <person name="Yu H."/>
            <person name="Cui Y."/>
            <person name="Wang N."/>
            <person name="Chen C."/>
            <person name="Wu H."/>
            <person name="Zhao Y."/>
            <person name="Zhang J."/>
            <person name="Li Y."/>
            <person name="Zhou W."/>
            <person name="Zhang B."/>
            <person name="Hu W."/>
            <person name="Eijk M."/>
            <person name="Tang J."/>
            <person name="Witsenboer H."/>
            <person name="Zhao S."/>
            <person name="Li Z."/>
            <person name="Zhang A."/>
            <person name="Wang D."/>
            <person name="Liang C."/>
        </authorList>
    </citation>
    <scope>NUCLEOTIDE SEQUENCE [LARGE SCALE GENOMIC DNA]</scope>
    <source>
        <strain evidence="3">cv. G1812</strain>
    </source>
</reference>
<feature type="domain" description="Neprosin activation peptide" evidence="2">
    <location>
        <begin position="46"/>
        <end position="113"/>
    </location>
</feature>
<dbReference type="Proteomes" id="UP000015106">
    <property type="component" value="Chromosome 3"/>
</dbReference>
<reference evidence="3" key="3">
    <citation type="submission" date="2022-06" db="UniProtKB">
        <authorList>
            <consortium name="EnsemblPlants"/>
        </authorList>
    </citation>
    <scope>IDENTIFICATION</scope>
</reference>
<keyword evidence="4" id="KW-1185">Reference proteome</keyword>
<evidence type="ECO:0000313" key="3">
    <source>
        <dbReference type="EnsemblPlants" id="TuG1812G0300005555.01.T01"/>
    </source>
</evidence>
<feature type="signal peptide" evidence="1">
    <location>
        <begin position="1"/>
        <end position="22"/>
    </location>
</feature>
<dbReference type="EnsemblPlants" id="TuG1812G0300005555.01.T01">
    <property type="protein sequence ID" value="TuG1812G0300005555.01.T01"/>
    <property type="gene ID" value="TuG1812G0300005555.01"/>
</dbReference>
<dbReference type="Pfam" id="PF14365">
    <property type="entry name" value="Neprosin_AP"/>
    <property type="match status" value="1"/>
</dbReference>
<feature type="chain" id="PRO_5035798854" description="Neprosin activation peptide domain-containing protein" evidence="1">
    <location>
        <begin position="23"/>
        <end position="117"/>
    </location>
</feature>
<evidence type="ECO:0000313" key="4">
    <source>
        <dbReference type="Proteomes" id="UP000015106"/>
    </source>
</evidence>
<dbReference type="InterPro" id="IPR025521">
    <property type="entry name" value="Neprosin_propep"/>
</dbReference>
<dbReference type="AlphaFoldDB" id="A0A8R7PZV0"/>
<proteinExistence type="predicted"/>
<reference evidence="4" key="1">
    <citation type="journal article" date="2013" name="Nature">
        <title>Draft genome of the wheat A-genome progenitor Triticum urartu.</title>
        <authorList>
            <person name="Ling H.Q."/>
            <person name="Zhao S."/>
            <person name="Liu D."/>
            <person name="Wang J."/>
            <person name="Sun H."/>
            <person name="Zhang C."/>
            <person name="Fan H."/>
            <person name="Li D."/>
            <person name="Dong L."/>
            <person name="Tao Y."/>
            <person name="Gao C."/>
            <person name="Wu H."/>
            <person name="Li Y."/>
            <person name="Cui Y."/>
            <person name="Guo X."/>
            <person name="Zheng S."/>
            <person name="Wang B."/>
            <person name="Yu K."/>
            <person name="Liang Q."/>
            <person name="Yang W."/>
            <person name="Lou X."/>
            <person name="Chen J."/>
            <person name="Feng M."/>
            <person name="Jian J."/>
            <person name="Zhang X."/>
            <person name="Luo G."/>
            <person name="Jiang Y."/>
            <person name="Liu J."/>
            <person name="Wang Z."/>
            <person name="Sha Y."/>
            <person name="Zhang B."/>
            <person name="Wu H."/>
            <person name="Tang D."/>
            <person name="Shen Q."/>
            <person name="Xue P."/>
            <person name="Zou S."/>
            <person name="Wang X."/>
            <person name="Liu X."/>
            <person name="Wang F."/>
            <person name="Yang Y."/>
            <person name="An X."/>
            <person name="Dong Z."/>
            <person name="Zhang K."/>
            <person name="Zhang X."/>
            <person name="Luo M.C."/>
            <person name="Dvorak J."/>
            <person name="Tong Y."/>
            <person name="Wang J."/>
            <person name="Yang H."/>
            <person name="Li Z."/>
            <person name="Wang D."/>
            <person name="Zhang A."/>
            <person name="Wang J."/>
        </authorList>
    </citation>
    <scope>NUCLEOTIDE SEQUENCE</scope>
    <source>
        <strain evidence="4">cv. G1812</strain>
    </source>
</reference>
<sequence length="117" mass="13105">MEERQAIRALLLLSYLVLITRGINIATMQRETNKEILAHRKVNKTIMMEGGDIYDCIDVSVQPTLDHPLLKYHKIQMEPSSVPVEESIKSPSPNGVLQAHLSIVECPNGMVPILCNN</sequence>